<dbReference type="EMBL" id="CP012333">
    <property type="protein sequence ID" value="AKV04283.1"/>
    <property type="molecule type" value="Genomic_DNA"/>
</dbReference>
<evidence type="ECO:0008006" key="5">
    <source>
        <dbReference type="Google" id="ProtNLM"/>
    </source>
</evidence>
<organism evidence="3 4">
    <name type="scientific">Labilithrix luteola</name>
    <dbReference type="NCBI Taxonomy" id="1391654"/>
    <lineage>
        <taxon>Bacteria</taxon>
        <taxon>Pseudomonadati</taxon>
        <taxon>Myxococcota</taxon>
        <taxon>Polyangia</taxon>
        <taxon>Polyangiales</taxon>
        <taxon>Labilitrichaceae</taxon>
        <taxon>Labilithrix</taxon>
    </lineage>
</organism>
<feature type="chain" id="PRO_5005467264" description="BNR repeat domain protein" evidence="2">
    <location>
        <begin position="21"/>
        <end position="446"/>
    </location>
</feature>
<dbReference type="Gene3D" id="2.130.10.30">
    <property type="entry name" value="Regulator of chromosome condensation 1/beta-lactamase-inhibitor protein II"/>
    <property type="match status" value="2"/>
</dbReference>
<dbReference type="PANTHER" id="PTHR45982:SF1">
    <property type="entry name" value="REGULATOR OF CHROMOSOME CONDENSATION"/>
    <property type="match status" value="1"/>
</dbReference>
<dbReference type="PANTHER" id="PTHR45982">
    <property type="entry name" value="REGULATOR OF CHROMOSOME CONDENSATION"/>
    <property type="match status" value="1"/>
</dbReference>
<dbReference type="Proteomes" id="UP000064967">
    <property type="component" value="Chromosome"/>
</dbReference>
<evidence type="ECO:0000313" key="3">
    <source>
        <dbReference type="EMBL" id="AKV04283.1"/>
    </source>
</evidence>
<keyword evidence="2" id="KW-0732">Signal</keyword>
<dbReference type="Pfam" id="PF00415">
    <property type="entry name" value="RCC1"/>
    <property type="match status" value="1"/>
</dbReference>
<name>A0A0K1QEY4_9BACT</name>
<dbReference type="InterPro" id="IPR000408">
    <property type="entry name" value="Reg_chr_condens"/>
</dbReference>
<dbReference type="GO" id="GO:0005737">
    <property type="term" value="C:cytoplasm"/>
    <property type="evidence" value="ECO:0007669"/>
    <property type="project" value="TreeGrafter"/>
</dbReference>
<feature type="signal peptide" evidence="2">
    <location>
        <begin position="1"/>
        <end position="20"/>
    </location>
</feature>
<dbReference type="PRINTS" id="PR00633">
    <property type="entry name" value="RCCNDNSATION"/>
</dbReference>
<dbReference type="InterPro" id="IPR051553">
    <property type="entry name" value="Ran_GTPase-activating"/>
</dbReference>
<accession>A0A0K1QEY4</accession>
<proteinExistence type="predicted"/>
<keyword evidence="4" id="KW-1185">Reference proteome</keyword>
<dbReference type="PROSITE" id="PS50012">
    <property type="entry name" value="RCC1_3"/>
    <property type="match status" value="4"/>
</dbReference>
<evidence type="ECO:0000313" key="4">
    <source>
        <dbReference type="Proteomes" id="UP000064967"/>
    </source>
</evidence>
<dbReference type="STRING" id="1391654.AKJ09_10946"/>
<dbReference type="GO" id="GO:0005085">
    <property type="term" value="F:guanyl-nucleotide exchange factor activity"/>
    <property type="evidence" value="ECO:0007669"/>
    <property type="project" value="TreeGrafter"/>
</dbReference>
<dbReference type="AlphaFoldDB" id="A0A0K1QEY4"/>
<feature type="compositionally biased region" description="Pro residues" evidence="1">
    <location>
        <begin position="41"/>
        <end position="51"/>
    </location>
</feature>
<evidence type="ECO:0000256" key="2">
    <source>
        <dbReference type="SAM" id="SignalP"/>
    </source>
</evidence>
<gene>
    <name evidence="3" type="ORF">AKJ09_10946</name>
</gene>
<dbReference type="InterPro" id="IPR009091">
    <property type="entry name" value="RCC1/BLIP-II"/>
</dbReference>
<feature type="region of interest" description="Disordered" evidence="1">
    <location>
        <begin position="30"/>
        <end position="74"/>
    </location>
</feature>
<dbReference type="SUPFAM" id="SSF50985">
    <property type="entry name" value="RCC1/BLIP-II"/>
    <property type="match status" value="2"/>
</dbReference>
<protein>
    <recommendedName>
        <fullName evidence="5">BNR repeat domain protein</fullName>
    </recommendedName>
</protein>
<dbReference type="Pfam" id="PF13540">
    <property type="entry name" value="RCC1_2"/>
    <property type="match status" value="2"/>
</dbReference>
<dbReference type="KEGG" id="llu:AKJ09_10946"/>
<sequence>MLVLATGAASAGAGVLVACAADDSRPSFVAARDADVEPDVSSPPPSLPPSSPQADADVDAGLDAGPTKPDYDTSDETVVCTATPCVKQLAAGDNHFCALLDDGTVRCWGDNYKGALGSGNTARIYGAPQAVIGVEDVTQLRAQGLTTCARTSAGRVKCWGQNLQGQLGLQVTPPVSDSNYHATPSEVPLDASVERVDVSARAVCAVGSDGGDLYCWGGNDQKQLARVDAGSVGGPGPVDGQGYEVTRIAGGLASVFGMTKSGELVGWGAVSGRPSSLSPTSIMAPIPSLEGVTSLSSGTAHQCAIASGTVYCWGTNSRGLLGTGISDDEAYPAPAALAADAGVYPQQVAASPYRTCVRMTDGTVQCAGWDDKGQLGRGDAGTYALAFVPVSTLQDYVVQIATSYFATCALVQGGKVVCWGGNAGGELGMGTTDSTPHPSPVSIVFP</sequence>
<evidence type="ECO:0000256" key="1">
    <source>
        <dbReference type="SAM" id="MobiDB-lite"/>
    </source>
</evidence>
<reference evidence="3 4" key="1">
    <citation type="submission" date="2015-08" db="EMBL/GenBank/DDBJ databases">
        <authorList>
            <person name="Babu N.S."/>
            <person name="Beckwith C.J."/>
            <person name="Beseler K.G."/>
            <person name="Brison A."/>
            <person name="Carone J.V."/>
            <person name="Caskin T.P."/>
            <person name="Diamond M."/>
            <person name="Durham M.E."/>
            <person name="Foxe J.M."/>
            <person name="Go M."/>
            <person name="Henderson B.A."/>
            <person name="Jones I.B."/>
            <person name="McGettigan J.A."/>
            <person name="Micheletti S.J."/>
            <person name="Nasrallah M.E."/>
            <person name="Ortiz D."/>
            <person name="Piller C.R."/>
            <person name="Privatt S.R."/>
            <person name="Schneider S.L."/>
            <person name="Sharp S."/>
            <person name="Smith T.C."/>
            <person name="Stanton J.D."/>
            <person name="Ullery H.E."/>
            <person name="Wilson R.J."/>
            <person name="Serrano M.G."/>
            <person name="Buck G."/>
            <person name="Lee V."/>
            <person name="Wang Y."/>
            <person name="Carvalho R."/>
            <person name="Voegtly L."/>
            <person name="Shi R."/>
            <person name="Duckworth R."/>
            <person name="Johnson A."/>
            <person name="Loviza R."/>
            <person name="Walstead R."/>
            <person name="Shah Z."/>
            <person name="Kiflezghi M."/>
            <person name="Wade K."/>
            <person name="Ball S.L."/>
            <person name="Bradley K.W."/>
            <person name="Asai D.J."/>
            <person name="Bowman C.A."/>
            <person name="Russell D.A."/>
            <person name="Pope W.H."/>
            <person name="Jacobs-Sera D."/>
            <person name="Hendrix R.W."/>
            <person name="Hatfull G.F."/>
        </authorList>
    </citation>
    <scope>NUCLEOTIDE SEQUENCE [LARGE SCALE GENOMIC DNA]</scope>
    <source>
        <strain evidence="3 4">DSM 27648</strain>
    </source>
</reference>
<feature type="compositionally biased region" description="Low complexity" evidence="1">
    <location>
        <begin position="52"/>
        <end position="65"/>
    </location>
</feature>